<evidence type="ECO:0000313" key="1">
    <source>
        <dbReference type="EMBL" id="GAH97391.1"/>
    </source>
</evidence>
<protein>
    <submittedName>
        <fullName evidence="1">Uncharacterized protein</fullName>
    </submittedName>
</protein>
<proteinExistence type="predicted"/>
<name>X1JRL4_9ZZZZ</name>
<dbReference type="InterPro" id="IPR003374">
    <property type="entry name" value="ApbE-like_sf"/>
</dbReference>
<dbReference type="AlphaFoldDB" id="X1JRL4"/>
<organism evidence="1">
    <name type="scientific">marine sediment metagenome</name>
    <dbReference type="NCBI Taxonomy" id="412755"/>
    <lineage>
        <taxon>unclassified sequences</taxon>
        <taxon>metagenomes</taxon>
        <taxon>ecological metagenomes</taxon>
    </lineage>
</organism>
<comment type="caution">
    <text evidence="1">The sequence shown here is derived from an EMBL/GenBank/DDBJ whole genome shotgun (WGS) entry which is preliminary data.</text>
</comment>
<accession>X1JRL4</accession>
<sequence>MSLGSADAVIALSPSTPLADAIATAIGNVVKDAEDIPKAIEKAQRIEGLHGIVIIKDDKIAICGKVKIVPLN</sequence>
<reference evidence="1" key="1">
    <citation type="journal article" date="2014" name="Front. Microbiol.">
        <title>High frequency of phylogenetically diverse reductive dehalogenase-homologous genes in deep subseafloor sedimentary metagenomes.</title>
        <authorList>
            <person name="Kawai M."/>
            <person name="Futagami T."/>
            <person name="Toyoda A."/>
            <person name="Takaki Y."/>
            <person name="Nishi S."/>
            <person name="Hori S."/>
            <person name="Arai W."/>
            <person name="Tsubouchi T."/>
            <person name="Morono Y."/>
            <person name="Uchiyama I."/>
            <person name="Ito T."/>
            <person name="Fujiyama A."/>
            <person name="Inagaki F."/>
            <person name="Takami H."/>
        </authorList>
    </citation>
    <scope>NUCLEOTIDE SEQUENCE</scope>
    <source>
        <strain evidence="1">Expedition CK06-06</strain>
    </source>
</reference>
<dbReference type="EMBL" id="BARV01001538">
    <property type="protein sequence ID" value="GAH97391.1"/>
    <property type="molecule type" value="Genomic_DNA"/>
</dbReference>
<gene>
    <name evidence="1" type="ORF">S06H3_04400</name>
</gene>
<dbReference type="Gene3D" id="3.10.520.10">
    <property type="entry name" value="ApbE-like domains"/>
    <property type="match status" value="1"/>
</dbReference>
<dbReference type="SUPFAM" id="SSF143631">
    <property type="entry name" value="ApbE-like"/>
    <property type="match status" value="1"/>
</dbReference>